<dbReference type="PANTHER" id="PTHR21503:SF53">
    <property type="entry name" value="F-BOX ASSOCIATED DOMAIN-CONTAINING PROTEIN-RELATED"/>
    <property type="match status" value="1"/>
</dbReference>
<dbReference type="Pfam" id="PF07735">
    <property type="entry name" value="FBA_2"/>
    <property type="match status" value="1"/>
</dbReference>
<dbReference type="Proteomes" id="UP000095282">
    <property type="component" value="Unplaced"/>
</dbReference>
<dbReference type="AlphaFoldDB" id="A0A1I7UU21"/>
<dbReference type="PANTHER" id="PTHR21503">
    <property type="entry name" value="F-BOX-CONTAINING HYPOTHETICAL PROTEIN C.ELEGANS"/>
    <property type="match status" value="1"/>
</dbReference>
<dbReference type="InterPro" id="IPR012885">
    <property type="entry name" value="F-box_Sdz-33"/>
</dbReference>
<organism evidence="2 3">
    <name type="scientific">Caenorhabditis tropicalis</name>
    <dbReference type="NCBI Taxonomy" id="1561998"/>
    <lineage>
        <taxon>Eukaryota</taxon>
        <taxon>Metazoa</taxon>
        <taxon>Ecdysozoa</taxon>
        <taxon>Nematoda</taxon>
        <taxon>Chromadorea</taxon>
        <taxon>Rhabditida</taxon>
        <taxon>Rhabditina</taxon>
        <taxon>Rhabditomorpha</taxon>
        <taxon>Rhabditoidea</taxon>
        <taxon>Rhabditidae</taxon>
        <taxon>Peloderinae</taxon>
        <taxon>Caenorhabditis</taxon>
    </lineage>
</organism>
<protein>
    <submittedName>
        <fullName evidence="3">F-box domain-containing protein</fullName>
    </submittedName>
</protein>
<sequence length="328" mass="38141">MTSFPLLQLPLVAMEYVLCTMSPFELIDVSLASSRAKKVVKSFSKPRERFSVSFDNFENLISFRRGQKVWEYVMKTNQDHANMYAFIIRKYQKNTELLIKLSEEPLKNIMNWFDYAREVLSCKINSVTFHLGISREENRSTVDWIAAQSRTVNDLEISSEYAEVDDDLKYLVERIQTSETFNLAVEKYKDDFRMEIPGKPYHLHIDNSKFIDYNQLLRLKSPVIILRESILTSQEINRFLKSWMSCETHLELEALEISITGPGAMNEIMDLPHEKTNDPEIVKAFEVCPLSVEVEGDMFTIKRCDGKKRATVTVADPSDGWHLYLIIH</sequence>
<keyword evidence="2" id="KW-1185">Reference proteome</keyword>
<dbReference type="WBParaSite" id="Csp11.Scaffold630.g19350.t1">
    <property type="protein sequence ID" value="Csp11.Scaffold630.g19350.t1"/>
    <property type="gene ID" value="Csp11.Scaffold630.g19350"/>
</dbReference>
<name>A0A1I7UU21_9PELO</name>
<dbReference type="Pfam" id="PF00646">
    <property type="entry name" value="F-box"/>
    <property type="match status" value="1"/>
</dbReference>
<evidence type="ECO:0000259" key="1">
    <source>
        <dbReference type="PROSITE" id="PS50181"/>
    </source>
</evidence>
<dbReference type="eggNOG" id="ENOG502TKJH">
    <property type="taxonomic scope" value="Eukaryota"/>
</dbReference>
<dbReference type="PROSITE" id="PS50181">
    <property type="entry name" value="FBOX"/>
    <property type="match status" value="1"/>
</dbReference>
<proteinExistence type="predicted"/>
<evidence type="ECO:0000313" key="3">
    <source>
        <dbReference type="WBParaSite" id="Csp11.Scaffold630.g19350.t1"/>
    </source>
</evidence>
<accession>A0A1I7UU21</accession>
<evidence type="ECO:0000313" key="2">
    <source>
        <dbReference type="Proteomes" id="UP000095282"/>
    </source>
</evidence>
<feature type="domain" description="F-box" evidence="1">
    <location>
        <begin position="3"/>
        <end position="57"/>
    </location>
</feature>
<dbReference type="InterPro" id="IPR001810">
    <property type="entry name" value="F-box_dom"/>
</dbReference>
<reference evidence="3" key="1">
    <citation type="submission" date="2016-11" db="UniProtKB">
        <authorList>
            <consortium name="WormBaseParasite"/>
        </authorList>
    </citation>
    <scope>IDENTIFICATION</scope>
</reference>